<dbReference type="Proteomes" id="UP000214646">
    <property type="component" value="Unassembled WGS sequence"/>
</dbReference>
<evidence type="ECO:0000259" key="4">
    <source>
        <dbReference type="Pfam" id="PF01738"/>
    </source>
</evidence>
<dbReference type="SUPFAM" id="SSF53933">
    <property type="entry name" value="Microbial ribonucleases"/>
    <property type="match status" value="1"/>
</dbReference>
<keyword evidence="1" id="KW-0540">Nuclease</keyword>
<keyword evidence="2 5" id="KW-0378">Hydrolase</keyword>
<dbReference type="AlphaFoldDB" id="A0A225E421"/>
<evidence type="ECO:0000313" key="6">
    <source>
        <dbReference type="Proteomes" id="UP000214646"/>
    </source>
</evidence>
<dbReference type="Gene3D" id="3.10.450.30">
    <property type="entry name" value="Microbial ribonucleases"/>
    <property type="match status" value="1"/>
</dbReference>
<dbReference type="GO" id="GO:0016787">
    <property type="term" value="F:hydrolase activity"/>
    <property type="evidence" value="ECO:0007669"/>
    <property type="project" value="UniProtKB-KW"/>
</dbReference>
<dbReference type="Pfam" id="PF00545">
    <property type="entry name" value="Ribonuclease"/>
    <property type="match status" value="1"/>
</dbReference>
<dbReference type="GO" id="GO:0003723">
    <property type="term" value="F:RNA binding"/>
    <property type="evidence" value="ECO:0007669"/>
    <property type="project" value="InterPro"/>
</dbReference>
<dbReference type="Pfam" id="PF01738">
    <property type="entry name" value="DLH"/>
    <property type="match status" value="1"/>
</dbReference>
<evidence type="ECO:0000256" key="1">
    <source>
        <dbReference type="ARBA" id="ARBA00022722"/>
    </source>
</evidence>
<dbReference type="InterPro" id="IPR002925">
    <property type="entry name" value="Dienelactn_hydro"/>
</dbReference>
<feature type="region of interest" description="Disordered" evidence="3">
    <location>
        <begin position="261"/>
        <end position="286"/>
    </location>
</feature>
<dbReference type="InterPro" id="IPR000026">
    <property type="entry name" value="N1-like"/>
</dbReference>
<organism evidence="5 6">
    <name type="scientific">Fimbriiglobus ruber</name>
    <dbReference type="NCBI Taxonomy" id="1908690"/>
    <lineage>
        <taxon>Bacteria</taxon>
        <taxon>Pseudomonadati</taxon>
        <taxon>Planctomycetota</taxon>
        <taxon>Planctomycetia</taxon>
        <taxon>Gemmatales</taxon>
        <taxon>Gemmataceae</taxon>
        <taxon>Fimbriiglobus</taxon>
    </lineage>
</organism>
<dbReference type="Gene3D" id="3.40.50.1820">
    <property type="entry name" value="alpha/beta hydrolase"/>
    <property type="match status" value="1"/>
</dbReference>
<comment type="caution">
    <text evidence="5">The sequence shown here is derived from an EMBL/GenBank/DDBJ whole genome shotgun (WGS) entry which is preliminary data.</text>
</comment>
<dbReference type="PANTHER" id="PTHR22946">
    <property type="entry name" value="DIENELACTONE HYDROLASE DOMAIN-CONTAINING PROTEIN-RELATED"/>
    <property type="match status" value="1"/>
</dbReference>
<dbReference type="EMBL" id="NIDE01000001">
    <property type="protein sequence ID" value="OWK46504.1"/>
    <property type="molecule type" value="Genomic_DNA"/>
</dbReference>
<protein>
    <submittedName>
        <fullName evidence="5">Dienelactone hydrolase family protein</fullName>
    </submittedName>
</protein>
<evidence type="ECO:0000256" key="2">
    <source>
        <dbReference type="ARBA" id="ARBA00022801"/>
    </source>
</evidence>
<dbReference type="InterPro" id="IPR050261">
    <property type="entry name" value="FrsA_esterase"/>
</dbReference>
<dbReference type="InterPro" id="IPR029058">
    <property type="entry name" value="AB_hydrolase_fold"/>
</dbReference>
<evidence type="ECO:0000313" key="5">
    <source>
        <dbReference type="EMBL" id="OWK46504.1"/>
    </source>
</evidence>
<accession>A0A225E421</accession>
<dbReference type="InterPro" id="IPR016191">
    <property type="entry name" value="Ribonuclease/ribotoxin"/>
</dbReference>
<dbReference type="GO" id="GO:0004521">
    <property type="term" value="F:RNA endonuclease activity"/>
    <property type="evidence" value="ECO:0007669"/>
    <property type="project" value="InterPro"/>
</dbReference>
<gene>
    <name evidence="5" type="ORF">FRUB_00203</name>
</gene>
<sequence>MRFVPALLGLLVGAVAARAEVVSRPIEYKHGAAALEGLLVYDSAGPAKRPGVLLAHEQGASGPAARAKAGQLARFGYVVLSADLYGKGVVPKDATDASSKLGLTGKDRTLVRERTAVALAVLDKIPQVDPKRVAAVGYGVGGTAVLELARAKAGLEGVVCVHGDLTPTGDDGKSVGAALLVIVGADDPKIPLTQVAAFEDEMRKGGVDWQLVRYGGVVGDFTNPRAGRDLKAGRAYDPDADQRAGDAIRTFLTETFAPAAKTAAQPPPKGPAPAPKPAPGGVKGVPDKATKVLEYVDKHGEAMEGYEGGRTFGNFERHLRATDDKGARIKYREWDVNPLRPGVNRGVERLITGSDGAAYYTDDHYATFKKIR</sequence>
<keyword evidence="6" id="KW-1185">Reference proteome</keyword>
<dbReference type="SUPFAM" id="SSF53474">
    <property type="entry name" value="alpha/beta-Hydrolases"/>
    <property type="match status" value="1"/>
</dbReference>
<feature type="compositionally biased region" description="Pro residues" evidence="3">
    <location>
        <begin position="265"/>
        <end position="278"/>
    </location>
</feature>
<reference evidence="6" key="1">
    <citation type="submission" date="2017-06" db="EMBL/GenBank/DDBJ databases">
        <title>Genome analysis of Fimbriiglobus ruber SP5, the first member of the order Planctomycetales with confirmed chitinolytic capability.</title>
        <authorList>
            <person name="Ravin N.V."/>
            <person name="Rakitin A.L."/>
            <person name="Ivanova A.A."/>
            <person name="Beletsky A.V."/>
            <person name="Kulichevskaya I.S."/>
            <person name="Mardanov A.V."/>
            <person name="Dedysh S.N."/>
        </authorList>
    </citation>
    <scope>NUCLEOTIDE SEQUENCE [LARGE SCALE GENOMIC DNA]</scope>
    <source>
        <strain evidence="6">SP5</strain>
    </source>
</reference>
<name>A0A225E421_9BACT</name>
<dbReference type="PANTHER" id="PTHR22946:SF0">
    <property type="entry name" value="DIENELACTONE HYDROLASE DOMAIN-CONTAINING PROTEIN"/>
    <property type="match status" value="1"/>
</dbReference>
<evidence type="ECO:0000256" key="3">
    <source>
        <dbReference type="SAM" id="MobiDB-lite"/>
    </source>
</evidence>
<proteinExistence type="predicted"/>
<feature type="domain" description="Dienelactone hydrolase" evidence="4">
    <location>
        <begin position="41"/>
        <end position="254"/>
    </location>
</feature>